<sequence>MWVVHFVGDVAQPLHTSGTKYGGNGEKVLFNGEKSNLHEVWDRSILLAGTRRTDDFGDLGLDPYFGALLERIQKDLFKVPRNDWSSCGFDVNQGALCPKRWAEDSHWLVCSAVYTQAFANTTDLLKTGYAERMFPIVELQLAKASWRLAGWLNALVDSVYSAEHDSQPDKPEFKQGL</sequence>
<dbReference type="InterPro" id="IPR008947">
    <property type="entry name" value="PLipase_C/P1_nuclease_dom_sf"/>
</dbReference>
<dbReference type="GO" id="GO:0046872">
    <property type="term" value="F:metal ion binding"/>
    <property type="evidence" value="ECO:0007669"/>
    <property type="project" value="UniProtKB-KW"/>
</dbReference>
<keyword evidence="4" id="KW-0255">Endonuclease</keyword>
<evidence type="ECO:0000313" key="8">
    <source>
        <dbReference type="EMBL" id="EME46189.1"/>
    </source>
</evidence>
<keyword evidence="9" id="KW-1185">Reference proteome</keyword>
<dbReference type="HOGENOM" id="CLU_1517823_0_0_1"/>
<evidence type="ECO:0000256" key="6">
    <source>
        <dbReference type="ARBA" id="ARBA00023157"/>
    </source>
</evidence>
<keyword evidence="3" id="KW-0479">Metal-binding</keyword>
<keyword evidence="2" id="KW-0540">Nuclease</keyword>
<dbReference type="Gene3D" id="1.10.575.10">
    <property type="entry name" value="P1 Nuclease"/>
    <property type="match status" value="1"/>
</dbReference>
<dbReference type="GO" id="GO:0003676">
    <property type="term" value="F:nucleic acid binding"/>
    <property type="evidence" value="ECO:0007669"/>
    <property type="project" value="InterPro"/>
</dbReference>
<dbReference type="STRING" id="675120.N1PUV1"/>
<dbReference type="AlphaFoldDB" id="N1PUV1"/>
<name>N1PUV1_DOTSN</name>
<protein>
    <submittedName>
        <fullName evidence="8">Uncharacterized protein</fullName>
    </submittedName>
</protein>
<dbReference type="Pfam" id="PF02265">
    <property type="entry name" value="S1-P1_nuclease"/>
    <property type="match status" value="1"/>
</dbReference>
<keyword evidence="5" id="KW-0378">Hydrolase</keyword>
<gene>
    <name evidence="8" type="ORF">DOTSEDRAFT_70244</name>
</gene>
<keyword evidence="7" id="KW-0325">Glycoprotein</keyword>
<evidence type="ECO:0000256" key="4">
    <source>
        <dbReference type="ARBA" id="ARBA00022759"/>
    </source>
</evidence>
<dbReference type="GO" id="GO:0004519">
    <property type="term" value="F:endonuclease activity"/>
    <property type="evidence" value="ECO:0007669"/>
    <property type="project" value="UniProtKB-KW"/>
</dbReference>
<proteinExistence type="inferred from homology"/>
<reference evidence="9" key="1">
    <citation type="journal article" date="2012" name="PLoS Genet.">
        <title>The genomes of the fungal plant pathogens Cladosporium fulvum and Dothistroma septosporum reveal adaptation to different hosts and lifestyles but also signatures of common ancestry.</title>
        <authorList>
            <person name="de Wit P.J.G.M."/>
            <person name="van der Burgt A."/>
            <person name="Oekmen B."/>
            <person name="Stergiopoulos I."/>
            <person name="Abd-Elsalam K.A."/>
            <person name="Aerts A.L."/>
            <person name="Bahkali A.H."/>
            <person name="Beenen H.G."/>
            <person name="Chettri P."/>
            <person name="Cox M.P."/>
            <person name="Datema E."/>
            <person name="de Vries R.P."/>
            <person name="Dhillon B."/>
            <person name="Ganley A.R."/>
            <person name="Griffiths S.A."/>
            <person name="Guo Y."/>
            <person name="Hamelin R.C."/>
            <person name="Henrissat B."/>
            <person name="Kabir M.S."/>
            <person name="Jashni M.K."/>
            <person name="Kema G."/>
            <person name="Klaubauf S."/>
            <person name="Lapidus A."/>
            <person name="Levasseur A."/>
            <person name="Lindquist E."/>
            <person name="Mehrabi R."/>
            <person name="Ohm R.A."/>
            <person name="Owen T.J."/>
            <person name="Salamov A."/>
            <person name="Schwelm A."/>
            <person name="Schijlen E."/>
            <person name="Sun H."/>
            <person name="van den Burg H.A."/>
            <person name="van Ham R.C.H.J."/>
            <person name="Zhang S."/>
            <person name="Goodwin S.B."/>
            <person name="Grigoriev I.V."/>
            <person name="Collemare J."/>
            <person name="Bradshaw R.E."/>
        </authorList>
    </citation>
    <scope>NUCLEOTIDE SEQUENCE [LARGE SCALE GENOMIC DNA]</scope>
    <source>
        <strain evidence="9">NZE10 / CBS 128990</strain>
    </source>
</reference>
<evidence type="ECO:0000256" key="5">
    <source>
        <dbReference type="ARBA" id="ARBA00022801"/>
    </source>
</evidence>
<dbReference type="CDD" id="cd11010">
    <property type="entry name" value="S1-P1_nuclease"/>
    <property type="match status" value="1"/>
</dbReference>
<evidence type="ECO:0000256" key="3">
    <source>
        <dbReference type="ARBA" id="ARBA00022723"/>
    </source>
</evidence>
<dbReference type="GO" id="GO:0016788">
    <property type="term" value="F:hydrolase activity, acting on ester bonds"/>
    <property type="evidence" value="ECO:0007669"/>
    <property type="project" value="InterPro"/>
</dbReference>
<dbReference type="eggNOG" id="ENOG502SDBT">
    <property type="taxonomic scope" value="Eukaryota"/>
</dbReference>
<organism evidence="8 9">
    <name type="scientific">Dothistroma septosporum (strain NZE10 / CBS 128990)</name>
    <name type="common">Red band needle blight fungus</name>
    <name type="synonym">Mycosphaerella pini</name>
    <dbReference type="NCBI Taxonomy" id="675120"/>
    <lineage>
        <taxon>Eukaryota</taxon>
        <taxon>Fungi</taxon>
        <taxon>Dikarya</taxon>
        <taxon>Ascomycota</taxon>
        <taxon>Pezizomycotina</taxon>
        <taxon>Dothideomycetes</taxon>
        <taxon>Dothideomycetidae</taxon>
        <taxon>Mycosphaerellales</taxon>
        <taxon>Mycosphaerellaceae</taxon>
        <taxon>Dothistroma</taxon>
    </lineage>
</organism>
<evidence type="ECO:0000256" key="2">
    <source>
        <dbReference type="ARBA" id="ARBA00022722"/>
    </source>
</evidence>
<dbReference type="InterPro" id="IPR003154">
    <property type="entry name" value="S1/P1nuclease"/>
</dbReference>
<reference evidence="8 9" key="2">
    <citation type="journal article" date="2012" name="PLoS Pathog.">
        <title>Diverse lifestyles and strategies of plant pathogenesis encoded in the genomes of eighteen Dothideomycetes fungi.</title>
        <authorList>
            <person name="Ohm R.A."/>
            <person name="Feau N."/>
            <person name="Henrissat B."/>
            <person name="Schoch C.L."/>
            <person name="Horwitz B.A."/>
            <person name="Barry K.W."/>
            <person name="Condon B.J."/>
            <person name="Copeland A.C."/>
            <person name="Dhillon B."/>
            <person name="Glaser F."/>
            <person name="Hesse C.N."/>
            <person name="Kosti I."/>
            <person name="LaButti K."/>
            <person name="Lindquist E.A."/>
            <person name="Lucas S."/>
            <person name="Salamov A.A."/>
            <person name="Bradshaw R.E."/>
            <person name="Ciuffetti L."/>
            <person name="Hamelin R.C."/>
            <person name="Kema G.H.J."/>
            <person name="Lawrence C."/>
            <person name="Scott J.A."/>
            <person name="Spatafora J.W."/>
            <person name="Turgeon B.G."/>
            <person name="de Wit P.J.G.M."/>
            <person name="Zhong S."/>
            <person name="Goodwin S.B."/>
            <person name="Grigoriev I.V."/>
        </authorList>
    </citation>
    <scope>NUCLEOTIDE SEQUENCE [LARGE SCALE GENOMIC DNA]</scope>
    <source>
        <strain evidence="9">NZE10 / CBS 128990</strain>
    </source>
</reference>
<comment type="similarity">
    <text evidence="1">Belongs to the nuclease type I family.</text>
</comment>
<dbReference type="OrthoDB" id="3628202at2759"/>
<accession>N1PUV1</accession>
<evidence type="ECO:0000256" key="1">
    <source>
        <dbReference type="ARBA" id="ARBA00009547"/>
    </source>
</evidence>
<dbReference type="Proteomes" id="UP000016933">
    <property type="component" value="Unassembled WGS sequence"/>
</dbReference>
<evidence type="ECO:0000256" key="7">
    <source>
        <dbReference type="ARBA" id="ARBA00023180"/>
    </source>
</evidence>
<dbReference type="EMBL" id="KB446537">
    <property type="protein sequence ID" value="EME46189.1"/>
    <property type="molecule type" value="Genomic_DNA"/>
</dbReference>
<keyword evidence="6" id="KW-1015">Disulfide bond</keyword>
<dbReference type="PANTHER" id="PTHR33146:SF26">
    <property type="entry name" value="ENDONUCLEASE 4"/>
    <property type="match status" value="1"/>
</dbReference>
<evidence type="ECO:0000313" key="9">
    <source>
        <dbReference type="Proteomes" id="UP000016933"/>
    </source>
</evidence>
<dbReference type="SUPFAM" id="SSF48537">
    <property type="entry name" value="Phospholipase C/P1 nuclease"/>
    <property type="match status" value="1"/>
</dbReference>
<dbReference type="PANTHER" id="PTHR33146">
    <property type="entry name" value="ENDONUCLEASE 4"/>
    <property type="match status" value="1"/>
</dbReference>
<dbReference type="GO" id="GO:0006308">
    <property type="term" value="P:DNA catabolic process"/>
    <property type="evidence" value="ECO:0007669"/>
    <property type="project" value="InterPro"/>
</dbReference>